<dbReference type="PANTHER" id="PTHR12320:SF14">
    <property type="entry name" value="PROTEIN PHOSPHATASE"/>
    <property type="match status" value="1"/>
</dbReference>
<feature type="domain" description="PPM-type phosphatase" evidence="2">
    <location>
        <begin position="76"/>
        <end position="277"/>
    </location>
</feature>
<organism evidence="3 4">
    <name type="scientific">Turnera subulata</name>
    <dbReference type="NCBI Taxonomy" id="218843"/>
    <lineage>
        <taxon>Eukaryota</taxon>
        <taxon>Viridiplantae</taxon>
        <taxon>Streptophyta</taxon>
        <taxon>Embryophyta</taxon>
        <taxon>Tracheophyta</taxon>
        <taxon>Spermatophyta</taxon>
        <taxon>Magnoliopsida</taxon>
        <taxon>eudicotyledons</taxon>
        <taxon>Gunneridae</taxon>
        <taxon>Pentapetalae</taxon>
        <taxon>rosids</taxon>
        <taxon>fabids</taxon>
        <taxon>Malpighiales</taxon>
        <taxon>Passifloraceae</taxon>
        <taxon>Turnera</taxon>
    </lineage>
</organism>
<comment type="similarity">
    <text evidence="1">Belongs to the PP2C family.</text>
</comment>
<dbReference type="PROSITE" id="PS51746">
    <property type="entry name" value="PPM_2"/>
    <property type="match status" value="1"/>
</dbReference>
<gene>
    <name evidence="3" type="ORF">Tsubulata_004844</name>
</gene>
<dbReference type="GO" id="GO:0004722">
    <property type="term" value="F:protein serine/threonine phosphatase activity"/>
    <property type="evidence" value="ECO:0007669"/>
    <property type="project" value="UniProtKB-EC"/>
</dbReference>
<comment type="cofactor">
    <cofactor evidence="1">
        <name>Mg(2+)</name>
        <dbReference type="ChEBI" id="CHEBI:18420"/>
    </cofactor>
</comment>
<dbReference type="SUPFAM" id="SSF81606">
    <property type="entry name" value="PP2C-like"/>
    <property type="match status" value="1"/>
</dbReference>
<reference evidence="3" key="2">
    <citation type="journal article" date="2023" name="Plants (Basel)">
        <title>Annotation of the Turnera subulata (Passifloraceae) Draft Genome Reveals the S-Locus Evolved after the Divergence of Turneroideae from Passifloroideae in a Stepwise Manner.</title>
        <authorList>
            <person name="Henning P.M."/>
            <person name="Roalson E.H."/>
            <person name="Mir W."/>
            <person name="McCubbin A.G."/>
            <person name="Shore J.S."/>
        </authorList>
    </citation>
    <scope>NUCLEOTIDE SEQUENCE</scope>
    <source>
        <strain evidence="3">F60SS</strain>
    </source>
</reference>
<evidence type="ECO:0000256" key="1">
    <source>
        <dbReference type="RuleBase" id="RU366020"/>
    </source>
</evidence>
<dbReference type="GO" id="GO:0046872">
    <property type="term" value="F:metal ion binding"/>
    <property type="evidence" value="ECO:0007669"/>
    <property type="project" value="UniProtKB-UniRule"/>
</dbReference>
<keyword evidence="1" id="KW-0464">Manganese</keyword>
<comment type="caution">
    <text evidence="3">The sequence shown here is derived from an EMBL/GenBank/DDBJ whole genome shotgun (WGS) entry which is preliminary data.</text>
</comment>
<keyword evidence="1" id="KW-0378">Hydrolase</keyword>
<evidence type="ECO:0000259" key="2">
    <source>
        <dbReference type="PROSITE" id="PS51746"/>
    </source>
</evidence>
<dbReference type="InterPro" id="IPR001932">
    <property type="entry name" value="PPM-type_phosphatase-like_dom"/>
</dbReference>
<reference evidence="3" key="1">
    <citation type="submission" date="2022-02" db="EMBL/GenBank/DDBJ databases">
        <authorList>
            <person name="Henning P.M."/>
            <person name="McCubbin A.G."/>
            <person name="Shore J.S."/>
        </authorList>
    </citation>
    <scope>NUCLEOTIDE SEQUENCE</scope>
    <source>
        <strain evidence="3">F60SS</strain>
        <tissue evidence="3">Leaves</tissue>
    </source>
</reference>
<keyword evidence="1" id="KW-0904">Protein phosphatase</keyword>
<dbReference type="Proteomes" id="UP001141552">
    <property type="component" value="Unassembled WGS sequence"/>
</dbReference>
<dbReference type="PANTHER" id="PTHR12320">
    <property type="entry name" value="PROTEIN PHOSPHATASE 2C"/>
    <property type="match status" value="1"/>
</dbReference>
<proteinExistence type="inferred from homology"/>
<accession>A0A9Q0GI14</accession>
<evidence type="ECO:0000313" key="4">
    <source>
        <dbReference type="Proteomes" id="UP001141552"/>
    </source>
</evidence>
<dbReference type="AlphaFoldDB" id="A0A9Q0GI14"/>
<evidence type="ECO:0000313" key="3">
    <source>
        <dbReference type="EMBL" id="KAJ4849953.1"/>
    </source>
</evidence>
<comment type="cofactor">
    <cofactor evidence="1">
        <name>Mn(2+)</name>
        <dbReference type="ChEBI" id="CHEBI:29035"/>
    </cofactor>
</comment>
<dbReference type="InterPro" id="IPR036457">
    <property type="entry name" value="PPM-type-like_dom_sf"/>
</dbReference>
<protein>
    <recommendedName>
        <fullName evidence="1">Protein phosphatase</fullName>
        <ecNumber evidence="1">3.1.3.16</ecNumber>
    </recommendedName>
</protein>
<sequence>MEVYTKCFFSRGRRYRWKQHPPPAGKRVCTASDGSGFRLKIKLLPPPPPTKLRLRIKRPVLPPTAKKIRLGMNTASSYLPKDNDAKPLGEDAHFLLQERQTIGVANDVGSWAKKGIDAGIYARELMDHAFSSAVSLEPSKAVDPKALLLDEHSKTKAQGSFTACIVTLRREDNKLCYANVGDSGFLVFRNKRLLFRSPTQQHRFNCPYQLKNAGRPRFTRVKLRWRAAMTWWPGRMGCWITYLLRRWSGFFRTVLKQDKKEKSCPNTSLGTLHVLPS</sequence>
<comment type="catalytic activity">
    <reaction evidence="1">
        <text>O-phospho-L-seryl-[protein] + H2O = L-seryl-[protein] + phosphate</text>
        <dbReference type="Rhea" id="RHEA:20629"/>
        <dbReference type="Rhea" id="RHEA-COMP:9863"/>
        <dbReference type="Rhea" id="RHEA-COMP:11604"/>
        <dbReference type="ChEBI" id="CHEBI:15377"/>
        <dbReference type="ChEBI" id="CHEBI:29999"/>
        <dbReference type="ChEBI" id="CHEBI:43474"/>
        <dbReference type="ChEBI" id="CHEBI:83421"/>
        <dbReference type="EC" id="3.1.3.16"/>
    </reaction>
</comment>
<dbReference type="Gene3D" id="3.60.40.10">
    <property type="entry name" value="PPM-type phosphatase domain"/>
    <property type="match status" value="1"/>
</dbReference>
<dbReference type="EMBL" id="JAKUCV010000443">
    <property type="protein sequence ID" value="KAJ4849953.1"/>
    <property type="molecule type" value="Genomic_DNA"/>
</dbReference>
<name>A0A9Q0GI14_9ROSI</name>
<dbReference type="InterPro" id="IPR039123">
    <property type="entry name" value="PPTC7"/>
</dbReference>
<dbReference type="OrthoDB" id="60843at2759"/>
<keyword evidence="1" id="KW-0460">Magnesium</keyword>
<keyword evidence="4" id="KW-1185">Reference proteome</keyword>
<keyword evidence="1" id="KW-0479">Metal-binding</keyword>
<comment type="catalytic activity">
    <reaction evidence="1">
        <text>O-phospho-L-threonyl-[protein] + H2O = L-threonyl-[protein] + phosphate</text>
        <dbReference type="Rhea" id="RHEA:47004"/>
        <dbReference type="Rhea" id="RHEA-COMP:11060"/>
        <dbReference type="Rhea" id="RHEA-COMP:11605"/>
        <dbReference type="ChEBI" id="CHEBI:15377"/>
        <dbReference type="ChEBI" id="CHEBI:30013"/>
        <dbReference type="ChEBI" id="CHEBI:43474"/>
        <dbReference type="ChEBI" id="CHEBI:61977"/>
        <dbReference type="EC" id="3.1.3.16"/>
    </reaction>
</comment>
<dbReference type="EC" id="3.1.3.16" evidence="1"/>